<evidence type="ECO:0000256" key="1">
    <source>
        <dbReference type="SAM" id="Phobius"/>
    </source>
</evidence>
<proteinExistence type="predicted"/>
<feature type="transmembrane region" description="Helical" evidence="1">
    <location>
        <begin position="68"/>
        <end position="92"/>
    </location>
</feature>
<feature type="transmembrane region" description="Helical" evidence="1">
    <location>
        <begin position="191"/>
        <end position="211"/>
    </location>
</feature>
<feature type="transmembrane region" description="Helical" evidence="1">
    <location>
        <begin position="652"/>
        <end position="676"/>
    </location>
</feature>
<dbReference type="Gene3D" id="3.40.50.150">
    <property type="entry name" value="Vaccinia Virus protein VP39"/>
    <property type="match status" value="1"/>
</dbReference>
<keyword evidence="1" id="KW-0472">Membrane</keyword>
<organism evidence="2">
    <name type="scientific">marine sediment metagenome</name>
    <dbReference type="NCBI Taxonomy" id="412755"/>
    <lineage>
        <taxon>unclassified sequences</taxon>
        <taxon>metagenomes</taxon>
        <taxon>ecological metagenomes</taxon>
    </lineage>
</organism>
<keyword evidence="1" id="KW-0812">Transmembrane</keyword>
<feature type="transmembrane region" description="Helical" evidence="1">
    <location>
        <begin position="104"/>
        <end position="128"/>
    </location>
</feature>
<feature type="transmembrane region" description="Helical" evidence="1">
    <location>
        <begin position="140"/>
        <end position="160"/>
    </location>
</feature>
<reference evidence="2" key="1">
    <citation type="journal article" date="2015" name="Nature">
        <title>Complex archaea that bridge the gap between prokaryotes and eukaryotes.</title>
        <authorList>
            <person name="Spang A."/>
            <person name="Saw J.H."/>
            <person name="Jorgensen S.L."/>
            <person name="Zaremba-Niedzwiedzka K."/>
            <person name="Martijn J."/>
            <person name="Lind A.E."/>
            <person name="van Eijk R."/>
            <person name="Schleper C."/>
            <person name="Guy L."/>
            <person name="Ettema T.J."/>
        </authorList>
    </citation>
    <scope>NUCLEOTIDE SEQUENCE</scope>
</reference>
<keyword evidence="1" id="KW-1133">Transmembrane helix</keyword>
<gene>
    <name evidence="2" type="ORF">LCGC14_0542660</name>
</gene>
<evidence type="ECO:0000313" key="2">
    <source>
        <dbReference type="EMBL" id="KKN59372.1"/>
    </source>
</evidence>
<sequence length="807" mass="91994">MKNRSLAAIFLISSATLCLEISLTRYFSVSQHYHFAFWVVSIAFMGYGASGSFLTLFKSFSSVDRDTFLSYSSFIYSLTILLSFILCNSVPFDFISISWDKNQILFVFLYYFLFCIPFFFAGLTISFAISRVPRLVNKIYFSDLFGAGTGTLIALFVFLLKGDRGVIIFCSLLALFSSFLFSWRRRFTFRFLLLCLMSVEIVLFLSSPSWLSFRISPYKALPIALKYPQAKNLLTRWNSISRVDIIDSPAIRFAPGLSLLYEKELPPQLGLSTDGGELSAITRLKDPEEPQLEFLSYLPSSLAYSLTESPRTLIIDPKGGLDVLSSLYFNASQIKVIEANPLTVELLRQELAQFSGDLYNKNNIQVVSAYSRAALKQDKDTYDLIVFSLTDVFGSTGTGLYGFSENYLYTTDSFAHILNRLSPDGIVSISLYLLPPPRQEGRILATWIDALERSEMDPGSHIMAIRSWATISFFIKKSPFSRLEIQKLKDFASKRLFDLVYYPGIQIDETNIHIELEKPLYYNLTLQLLSPSERVKLYKNYLFQIKPVTDNRPFFFNFFKLNKLKATYKAMGKKWLPFLQGEFLVPLLLVQSIILAFILILLPIFVFRKAKNKIRGFSSRIFFYFSLIGMAFMFLEITFIQKFILFLGHPLYSVSIIIFSLLFSSGLGSFFSKRILGQNLKRNLKRSLLLCAGLIVLYLFLLPFLYESFIGFNLTLKIILTFLIIFPLGFLMGFPFPTGVRLLDLGEKRLILWAWATNAFSSVINSILALIIAFWGGYNLVLVLAAGGYLLARFFLDFSNHGNKSDA</sequence>
<feature type="transmembrane region" description="Helical" evidence="1">
    <location>
        <begin position="34"/>
        <end position="56"/>
    </location>
</feature>
<feature type="transmembrane region" description="Helical" evidence="1">
    <location>
        <begin position="583"/>
        <end position="607"/>
    </location>
</feature>
<feature type="transmembrane region" description="Helical" evidence="1">
    <location>
        <begin position="688"/>
        <end position="706"/>
    </location>
</feature>
<name>A0A0F9SAU2_9ZZZZ</name>
<feature type="transmembrane region" description="Helical" evidence="1">
    <location>
        <begin position="619"/>
        <end position="640"/>
    </location>
</feature>
<feature type="transmembrane region" description="Helical" evidence="1">
    <location>
        <begin position="166"/>
        <end position="184"/>
    </location>
</feature>
<feature type="transmembrane region" description="Helical" evidence="1">
    <location>
        <begin position="778"/>
        <end position="796"/>
    </location>
</feature>
<feature type="transmembrane region" description="Helical" evidence="1">
    <location>
        <begin position="750"/>
        <end position="772"/>
    </location>
</feature>
<dbReference type="AlphaFoldDB" id="A0A0F9SAU2"/>
<dbReference type="EMBL" id="LAZR01000728">
    <property type="protein sequence ID" value="KKN59372.1"/>
    <property type="molecule type" value="Genomic_DNA"/>
</dbReference>
<evidence type="ECO:0008006" key="3">
    <source>
        <dbReference type="Google" id="ProtNLM"/>
    </source>
</evidence>
<dbReference type="SUPFAM" id="SSF53335">
    <property type="entry name" value="S-adenosyl-L-methionine-dependent methyltransferases"/>
    <property type="match status" value="1"/>
</dbReference>
<accession>A0A0F9SAU2</accession>
<protein>
    <recommendedName>
        <fullName evidence="3">PABS domain-containing protein</fullName>
    </recommendedName>
</protein>
<comment type="caution">
    <text evidence="2">The sequence shown here is derived from an EMBL/GenBank/DDBJ whole genome shotgun (WGS) entry which is preliminary data.</text>
</comment>
<dbReference type="InterPro" id="IPR029063">
    <property type="entry name" value="SAM-dependent_MTases_sf"/>
</dbReference>
<feature type="transmembrane region" description="Helical" evidence="1">
    <location>
        <begin position="718"/>
        <end position="738"/>
    </location>
</feature>